<dbReference type="AlphaFoldDB" id="A0A553WCT5"/>
<reference evidence="2 3" key="1">
    <citation type="submission" date="2019-07" db="EMBL/GenBank/DDBJ databases">
        <authorList>
            <person name="Park M."/>
        </authorList>
    </citation>
    <scope>NUCLEOTIDE SEQUENCE [LARGE SCALE GENOMIC DNA]</scope>
    <source>
        <strain evidence="2 3">KCTC32445</strain>
    </source>
</reference>
<organism evidence="2 3">
    <name type="scientific">Sphingorhabdus contaminans</name>
    <dbReference type="NCBI Taxonomy" id="1343899"/>
    <lineage>
        <taxon>Bacteria</taxon>
        <taxon>Pseudomonadati</taxon>
        <taxon>Pseudomonadota</taxon>
        <taxon>Alphaproteobacteria</taxon>
        <taxon>Sphingomonadales</taxon>
        <taxon>Sphingomonadaceae</taxon>
        <taxon>Sphingorhabdus</taxon>
    </lineage>
</organism>
<dbReference type="InterPro" id="IPR011032">
    <property type="entry name" value="GroES-like_sf"/>
</dbReference>
<name>A0A553WCT5_9SPHN</name>
<proteinExistence type="predicted"/>
<keyword evidence="3" id="KW-1185">Reference proteome</keyword>
<dbReference type="InterPro" id="IPR052711">
    <property type="entry name" value="Zinc_ADH-like"/>
</dbReference>
<dbReference type="SUPFAM" id="SSF51735">
    <property type="entry name" value="NAD(P)-binding Rossmann-fold domains"/>
    <property type="match status" value="1"/>
</dbReference>
<dbReference type="InterPro" id="IPR020843">
    <property type="entry name" value="ER"/>
</dbReference>
<accession>A0A553WCT5</accession>
<gene>
    <name evidence="2" type="ORF">FOM92_15630</name>
</gene>
<dbReference type="CDD" id="cd08276">
    <property type="entry name" value="MDR7"/>
    <property type="match status" value="1"/>
</dbReference>
<dbReference type="EMBL" id="VKKU01000002">
    <property type="protein sequence ID" value="TSB02511.1"/>
    <property type="molecule type" value="Genomic_DNA"/>
</dbReference>
<feature type="domain" description="Enoyl reductase (ER)" evidence="1">
    <location>
        <begin position="15"/>
        <end position="336"/>
    </location>
</feature>
<dbReference type="Pfam" id="PF08240">
    <property type="entry name" value="ADH_N"/>
    <property type="match status" value="1"/>
</dbReference>
<dbReference type="Proteomes" id="UP000320160">
    <property type="component" value="Unassembled WGS sequence"/>
</dbReference>
<dbReference type="InterPro" id="IPR013154">
    <property type="entry name" value="ADH-like_N"/>
</dbReference>
<dbReference type="InterPro" id="IPR013149">
    <property type="entry name" value="ADH-like_C"/>
</dbReference>
<protein>
    <submittedName>
        <fullName evidence="2">NAD(P)-dependent alcohol dehydrogenase</fullName>
    </submittedName>
</protein>
<comment type="caution">
    <text evidence="2">The sequence shown here is derived from an EMBL/GenBank/DDBJ whole genome shotgun (WGS) entry which is preliminary data.</text>
</comment>
<dbReference type="SMART" id="SM00829">
    <property type="entry name" value="PKS_ER"/>
    <property type="match status" value="1"/>
</dbReference>
<dbReference type="OrthoDB" id="9790818at2"/>
<dbReference type="PANTHER" id="PTHR45033:SF2">
    <property type="entry name" value="ZINC-TYPE ALCOHOL DEHYDROGENASE-LIKE PROTEIN C1773.06C"/>
    <property type="match status" value="1"/>
</dbReference>
<evidence type="ECO:0000313" key="2">
    <source>
        <dbReference type="EMBL" id="TSB02511.1"/>
    </source>
</evidence>
<dbReference type="InterPro" id="IPR036291">
    <property type="entry name" value="NAD(P)-bd_dom_sf"/>
</dbReference>
<sequence length="339" mass="36084">MALHQQYALVRSEAGFNLEQQSHELGALHPRQLRIKVKAASLNYRDLLTFNDPAGSKDGLVPLSDAAGEVVEIGSEVRKWKIGDRVSPGFFPAWTDGAFSQSNLSNALGGGQTDGVLSEFITADEAAVVAIPDHLGFHEAAALPCAGVTAWHALFERGKIQPEQTLLVQGTGGVALLGLQLATAIGARVIVISSSDEKLARAKALGAWQTINYKSQPDWDQVALELTDDHGVDHILELGGPSTYDRSIAAIAPGGQIAQIGVLSGFGSRPDMTPLQFKNAAVNGICVGSVAHYADLNRFLRKHKIHPVIDAEIPFDDAGTAYELLRSAEHFGKITISVG</sequence>
<dbReference type="GO" id="GO:0016491">
    <property type="term" value="F:oxidoreductase activity"/>
    <property type="evidence" value="ECO:0007669"/>
    <property type="project" value="InterPro"/>
</dbReference>
<evidence type="ECO:0000313" key="3">
    <source>
        <dbReference type="Proteomes" id="UP000320160"/>
    </source>
</evidence>
<dbReference type="SUPFAM" id="SSF50129">
    <property type="entry name" value="GroES-like"/>
    <property type="match status" value="1"/>
</dbReference>
<dbReference type="Gene3D" id="3.90.180.10">
    <property type="entry name" value="Medium-chain alcohol dehydrogenases, catalytic domain"/>
    <property type="match status" value="1"/>
</dbReference>
<dbReference type="PANTHER" id="PTHR45033">
    <property type="match status" value="1"/>
</dbReference>
<evidence type="ECO:0000259" key="1">
    <source>
        <dbReference type="SMART" id="SM00829"/>
    </source>
</evidence>
<dbReference type="Pfam" id="PF00107">
    <property type="entry name" value="ADH_zinc_N"/>
    <property type="match status" value="1"/>
</dbReference>
<dbReference type="Gene3D" id="3.40.50.720">
    <property type="entry name" value="NAD(P)-binding Rossmann-like Domain"/>
    <property type="match status" value="1"/>
</dbReference>
<dbReference type="RefSeq" id="WP_143777729.1">
    <property type="nucleotide sequence ID" value="NZ_VKKU01000002.1"/>
</dbReference>